<name>A0A1T4S3F3_9BACT</name>
<dbReference type="RefSeq" id="WP_143394326.1">
    <property type="nucleotide sequence ID" value="NZ_FUWU01000105.1"/>
</dbReference>
<dbReference type="EMBL" id="FUWU01000105">
    <property type="protein sequence ID" value="SKA22830.1"/>
    <property type="molecule type" value="Genomic_DNA"/>
</dbReference>
<dbReference type="AlphaFoldDB" id="A0A1T4S3F3"/>
<dbReference type="PROSITE" id="PS51257">
    <property type="entry name" value="PROKAR_LIPOPROTEIN"/>
    <property type="match status" value="1"/>
</dbReference>
<dbReference type="Proteomes" id="UP000190449">
    <property type="component" value="Unassembled WGS sequence"/>
</dbReference>
<gene>
    <name evidence="1" type="ORF">SAMN02745108_02958</name>
</gene>
<proteinExistence type="predicted"/>
<dbReference type="STRING" id="28122.SAMN02745108_02958"/>
<organism evidence="1 2">
    <name type="scientific">Fibrobacter intestinalis</name>
    <dbReference type="NCBI Taxonomy" id="28122"/>
    <lineage>
        <taxon>Bacteria</taxon>
        <taxon>Pseudomonadati</taxon>
        <taxon>Fibrobacterota</taxon>
        <taxon>Fibrobacteria</taxon>
        <taxon>Fibrobacterales</taxon>
        <taxon>Fibrobacteraceae</taxon>
        <taxon>Fibrobacter</taxon>
    </lineage>
</organism>
<evidence type="ECO:0000313" key="1">
    <source>
        <dbReference type="EMBL" id="SKA22830.1"/>
    </source>
</evidence>
<reference evidence="1 2" key="1">
    <citation type="submission" date="2017-02" db="EMBL/GenBank/DDBJ databases">
        <authorList>
            <person name="Peterson S.W."/>
        </authorList>
    </citation>
    <scope>NUCLEOTIDE SEQUENCE [LARGE SCALE GENOMIC DNA]</scope>
    <source>
        <strain evidence="1 2">ATCC 43854</strain>
    </source>
</reference>
<evidence type="ECO:0000313" key="2">
    <source>
        <dbReference type="Proteomes" id="UP000190449"/>
    </source>
</evidence>
<accession>A0A1T4S3F3</accession>
<sequence>MKRRLLVAILVLLIGCSDWLEGPVVWSKDFGGERIVGFIDDSLVIVSSYQTWTQSLGSFIQDHGERSGMGHQRLCVYNYRVQEDGPRWCDTLNNEIDKFNSEPDNYARGQMTDSVIWGGDVSKSIKLWKVGEKAHEKKIKKKFDGCVGEFRATSIKQWLDGFFIVRGDKFLHSLGDSCQYAELDTAARMLTYKRLPYYLKWIEACDDVRAWNKDVYCFTPGKNSFEAVLLLNKSDSLEVPIKFSVGNFYGDVLRPNAHLCILAENKVSCSGIEWRGGLFFYENDEIVVNLE</sequence>
<protein>
    <submittedName>
        <fullName evidence="1">Uncharacterized protein</fullName>
    </submittedName>
</protein>